<dbReference type="AlphaFoldDB" id="A0A1V6S0X0"/>
<protein>
    <submittedName>
        <fullName evidence="1">Uncharacterized protein</fullName>
    </submittedName>
</protein>
<dbReference type="STRING" id="29845.A0A1V6S0X0"/>
<evidence type="ECO:0000313" key="1">
    <source>
        <dbReference type="EMBL" id="OQE07506.1"/>
    </source>
</evidence>
<keyword evidence="2" id="KW-1185">Reference proteome</keyword>
<sequence length="125" mass="14414">MIVKAIGEDDNFLEAAYRAISPEVLALQSKPINPQELQKVRSIQASILTTWDDPHAGYLDFVTHIREHEYLRLYAGQAGLRKVRLFQHNNAIKKKSGHSLHYWVIQRGGGMRVANLFGFRRLLFR</sequence>
<dbReference type="Proteomes" id="UP000191518">
    <property type="component" value="Unassembled WGS sequence"/>
</dbReference>
<comment type="caution">
    <text evidence="1">The sequence shown here is derived from an EMBL/GenBank/DDBJ whole genome shotgun (WGS) entry which is preliminary data.</text>
</comment>
<accession>A0A1V6S0X0</accession>
<dbReference type="OrthoDB" id="4366387at2759"/>
<name>A0A1V6S0X0_9EURO</name>
<evidence type="ECO:0000313" key="2">
    <source>
        <dbReference type="Proteomes" id="UP000191518"/>
    </source>
</evidence>
<organism evidence="1 2">
    <name type="scientific">Penicillium vulpinum</name>
    <dbReference type="NCBI Taxonomy" id="29845"/>
    <lineage>
        <taxon>Eukaryota</taxon>
        <taxon>Fungi</taxon>
        <taxon>Dikarya</taxon>
        <taxon>Ascomycota</taxon>
        <taxon>Pezizomycotina</taxon>
        <taxon>Eurotiomycetes</taxon>
        <taxon>Eurotiomycetidae</taxon>
        <taxon>Eurotiales</taxon>
        <taxon>Aspergillaceae</taxon>
        <taxon>Penicillium</taxon>
    </lineage>
</organism>
<reference evidence="2" key="1">
    <citation type="journal article" date="2017" name="Nat. Microbiol.">
        <title>Global analysis of biosynthetic gene clusters reveals vast potential of secondary metabolite production in Penicillium species.</title>
        <authorList>
            <person name="Nielsen J.C."/>
            <person name="Grijseels S."/>
            <person name="Prigent S."/>
            <person name="Ji B."/>
            <person name="Dainat J."/>
            <person name="Nielsen K.F."/>
            <person name="Frisvad J.C."/>
            <person name="Workman M."/>
            <person name="Nielsen J."/>
        </authorList>
    </citation>
    <scope>NUCLEOTIDE SEQUENCE [LARGE SCALE GENOMIC DNA]</scope>
    <source>
        <strain evidence="2">IBT 29486</strain>
    </source>
</reference>
<proteinExistence type="predicted"/>
<gene>
    <name evidence="1" type="ORF">PENVUL_c013G03702</name>
</gene>
<dbReference type="EMBL" id="MDYP01000013">
    <property type="protein sequence ID" value="OQE07506.1"/>
    <property type="molecule type" value="Genomic_DNA"/>
</dbReference>